<feature type="coiled-coil region" evidence="7">
    <location>
        <begin position="2477"/>
        <end position="2543"/>
    </location>
</feature>
<feature type="region of interest" description="Disordered" evidence="8">
    <location>
        <begin position="2588"/>
        <end position="2611"/>
    </location>
</feature>
<dbReference type="GeneID" id="106516279"/>
<feature type="coiled-coil region" evidence="7">
    <location>
        <begin position="152"/>
        <end position="186"/>
    </location>
</feature>
<feature type="region of interest" description="Disordered" evidence="8">
    <location>
        <begin position="2660"/>
        <end position="2681"/>
    </location>
</feature>
<accession>A0A2I4B2L4</accession>
<feature type="coiled-coil region" evidence="7">
    <location>
        <begin position="774"/>
        <end position="815"/>
    </location>
</feature>
<dbReference type="GO" id="GO:0005794">
    <property type="term" value="C:Golgi apparatus"/>
    <property type="evidence" value="ECO:0007669"/>
    <property type="project" value="UniProtKB-SubCell"/>
</dbReference>
<feature type="domain" description="Centrosomin N-terminal motif 1" evidence="9">
    <location>
        <begin position="54"/>
        <end position="127"/>
    </location>
</feature>
<dbReference type="PANTHER" id="PTHR46501:SF7">
    <property type="entry name" value="MYOMEGALIN ISOFORM X1"/>
    <property type="match status" value="1"/>
</dbReference>
<feature type="region of interest" description="Disordered" evidence="8">
    <location>
        <begin position="2251"/>
        <end position="2323"/>
    </location>
</feature>
<evidence type="ECO:0000259" key="9">
    <source>
        <dbReference type="Pfam" id="PF07989"/>
    </source>
</evidence>
<evidence type="ECO:0000256" key="3">
    <source>
        <dbReference type="ARBA" id="ARBA00022490"/>
    </source>
</evidence>
<feature type="domain" description="CDK5 regulatory subunit-associated protein 2/Myomegalin coiled coil" evidence="10">
    <location>
        <begin position="999"/>
        <end position="1090"/>
    </location>
</feature>
<proteinExistence type="predicted"/>
<feature type="coiled-coil region" evidence="7">
    <location>
        <begin position="55"/>
        <end position="125"/>
    </location>
</feature>
<keyword evidence="7" id="KW-0175">Coiled coil</keyword>
<feature type="coiled-coil region" evidence="7">
    <location>
        <begin position="1591"/>
        <end position="1628"/>
    </location>
</feature>
<feature type="region of interest" description="Disordered" evidence="8">
    <location>
        <begin position="2363"/>
        <end position="2404"/>
    </location>
</feature>
<feature type="compositionally biased region" description="Basic and acidic residues" evidence="8">
    <location>
        <begin position="1736"/>
        <end position="1745"/>
    </location>
</feature>
<dbReference type="Pfam" id="PF23246">
    <property type="entry name" value="CC_CDK5RAP2"/>
    <property type="match status" value="1"/>
</dbReference>
<evidence type="ECO:0000256" key="7">
    <source>
        <dbReference type="SAM" id="Coils"/>
    </source>
</evidence>
<feature type="compositionally biased region" description="Polar residues" evidence="8">
    <location>
        <begin position="2915"/>
        <end position="2927"/>
    </location>
</feature>
<dbReference type="GO" id="GO:0007098">
    <property type="term" value="P:centrosome cycle"/>
    <property type="evidence" value="ECO:0007669"/>
    <property type="project" value="TreeGrafter"/>
</dbReference>
<dbReference type="PANTHER" id="PTHR46501">
    <property type="entry name" value="MYOMEGALIN"/>
    <property type="match status" value="1"/>
</dbReference>
<feature type="compositionally biased region" description="Basic and acidic residues" evidence="8">
    <location>
        <begin position="1317"/>
        <end position="1330"/>
    </location>
</feature>
<feature type="compositionally biased region" description="Basic and acidic residues" evidence="8">
    <location>
        <begin position="1860"/>
        <end position="1876"/>
    </location>
</feature>
<dbReference type="InterPro" id="IPR012943">
    <property type="entry name" value="Cnn_1N"/>
</dbReference>
<feature type="compositionally biased region" description="Polar residues" evidence="8">
    <location>
        <begin position="2379"/>
        <end position="2397"/>
    </location>
</feature>
<evidence type="ECO:0000259" key="10">
    <source>
        <dbReference type="Pfam" id="PF23246"/>
    </source>
</evidence>
<feature type="coiled-coil region" evidence="7">
    <location>
        <begin position="2411"/>
        <end position="2449"/>
    </location>
</feature>
<dbReference type="GO" id="GO:0005813">
    <property type="term" value="C:centrosome"/>
    <property type="evidence" value="ECO:0007669"/>
    <property type="project" value="TreeGrafter"/>
</dbReference>
<feature type="compositionally biased region" description="Basic and acidic residues" evidence="8">
    <location>
        <begin position="1231"/>
        <end position="1245"/>
    </location>
</feature>
<dbReference type="RefSeq" id="XP_013862004.1">
    <property type="nucleotide sequence ID" value="XM_014006550.1"/>
</dbReference>
<dbReference type="InterPro" id="IPR052593">
    <property type="entry name" value="MT-associated_AKAP9-binding"/>
</dbReference>
<feature type="compositionally biased region" description="Basic and acidic residues" evidence="8">
    <location>
        <begin position="1947"/>
        <end position="1956"/>
    </location>
</feature>
<organism evidence="11 12">
    <name type="scientific">Austrofundulus limnaeus</name>
    <name type="common">Annual killifish</name>
    <dbReference type="NCBI Taxonomy" id="52670"/>
    <lineage>
        <taxon>Eukaryota</taxon>
        <taxon>Metazoa</taxon>
        <taxon>Chordata</taxon>
        <taxon>Craniata</taxon>
        <taxon>Vertebrata</taxon>
        <taxon>Euteleostomi</taxon>
        <taxon>Actinopterygii</taxon>
        <taxon>Neopterygii</taxon>
        <taxon>Teleostei</taxon>
        <taxon>Neoteleostei</taxon>
        <taxon>Acanthomorphata</taxon>
        <taxon>Ovalentaria</taxon>
        <taxon>Atherinomorphae</taxon>
        <taxon>Cyprinodontiformes</taxon>
        <taxon>Rivulidae</taxon>
        <taxon>Austrofundulus</taxon>
    </lineage>
</organism>
<evidence type="ECO:0000313" key="11">
    <source>
        <dbReference type="Proteomes" id="UP000192220"/>
    </source>
</evidence>
<feature type="compositionally biased region" description="Basic and acidic residues" evidence="8">
    <location>
        <begin position="2666"/>
        <end position="2680"/>
    </location>
</feature>
<feature type="region of interest" description="Disordered" evidence="8">
    <location>
        <begin position="1317"/>
        <end position="1416"/>
    </location>
</feature>
<dbReference type="OrthoDB" id="10255000at2759"/>
<dbReference type="InParanoid" id="A0A2I4B2L4"/>
<evidence type="ECO:0000256" key="8">
    <source>
        <dbReference type="SAM" id="MobiDB-lite"/>
    </source>
</evidence>
<feature type="compositionally biased region" description="Basic residues" evidence="8">
    <location>
        <begin position="1403"/>
        <end position="1416"/>
    </location>
</feature>
<feature type="region of interest" description="Disordered" evidence="8">
    <location>
        <begin position="1911"/>
        <end position="1966"/>
    </location>
</feature>
<sequence>MDRSDSVVGDDLTLPVDINGSCRLPDSINAGENSTDSMTAPFLPDTMSPIKALTMKDYENQITALKKENFNLKLRIYFMEERMQQKCDDSTEDIFKTNIELKVELESMKRELAEKQELLVSASKALESLAGRESGEPQRVRDQAQREMEALRDAFNKRIADLEQCLRTAEEEVENMAAIAEQEKLRSINMEKQLQVLAPSGAFTPAAVPKTIQDLQHTLQEKDNIIEQLKINLKNQEALVLQKSSTDQETDAPSAKQLSDLIAEKDQELKALKEALHKEKDKTQPDQEKGNIMRLESINKMLTEELNHIKNTGKDKTQPDQEKGNIMRLESINKMLTEELNHIKNTNENLTKTLEDSENQNKSLSVKLEEKENELDSEKKNALKRDKTIQGLTQVLGKKEKEIEELCQQIEDRDDALTKAREAAHKAQLQKYQGAEEHQSLLMEKQTELAQLQGEHHVKILEAQKLQRGLDRKEQELADLQQTKDQLEVELEDLQQQKKKGDKALNDLNNHLKKLNGEMKERESALEQQYQELLDQTKRKLQTHEATIQRLTTTLADKEQQLQEYINMIRDLEQSKSPGSNDSMLNKLRQRLKEKENALEQALDEKFAAVEEKDNEIHQLQLLLREKERDLDRLNNLLTHNEETINNFDSVIKEKDVELQHLANTLKNLQRAKQDVEDNLNRSLREKDSIINQLQLSLEGKSKDMEEMSESMLNQSQTRERDLAEQMGQRLKVTEAMLAEAVKARERLVADNESAVEGLLATISSKDQLLKESAEHFNRMLSERAQEIQELKKQLTEKQQELANAEKQSSSTAQKSYLETSELKALLAEKDSLIDKLLQRGQERDQFLAEMSQKVEHDHVLELRQTIQIMQEQLDEREAELSRRNSEDNQENYLPSKKTVVVLKEELAQKTEALNKALKRENELKISLADLQSLLSELEGRSEGQAANIESLTATLKTKEEIINVLHQRLGQGGHCRADNIQDCVIGSGVERSLPELPQRERTMIGGDSQQETVPSFVVLQQEHEALNRAVRAEQQLYSSLVRTVKEQDSAQRLHALQLELTAVQLLRQQLEDSIKTNEELRDDLEREIHKAKLREGMDLIDPKELESMKHQLEDAQRWNASLQARLGAIQNRGGGVGGANDSSETLSFIGDQTSYMSICVGEGADDSLAQLSAQELKQKVLELQSLNSELQSRLSQMEKSERDACEKEGKDLTSRSRYKQQLDEMQPLTHSDRAHIPDQDKESQTDMDTGEMTSGHLMGDNNMNSWLTNLTDTKENTDLLPLHSLLTDCGSTSVVELREELLRLRSETAQLQGLLKEQKSAECKEKESTDISGNSSDEQAELRKSLETLQAKPNHSFKDTKLLKERTEKKSNDVSDGETPLTSVSAADEMESPKHQCQSQGKRAKQLVTRHRAGVKSRLPVPVRPRIEGSISRQSLSYDQMQTETQQHLHLDNDFGSDQALQTDSDSALELHTSPSTALRCTQTSCSPAGSDGGSEARMLEDRTQGESALLTQLELLHQECQEKEVLITKMSEQLADLEELHAQLQEKERLNCQYTKALQAAQSTIAYLTACSLDNQGGFGSHAGSGGSVAELHSRCMELQSALQEKEELNSQLIELLNMAEKAITTSHSQNMEPEARDLCLRIESALHQGGASSNTDSPRLAEESLHELQRHADSLQEALLEQSRLNAELQEQLRAANTAAQHGHMSDGVPLNGTTSRQRAATAELIDEEETEEHPGTTRSFDDTSLNQQFSVLMNCFSAAESVVASLAAHCADNGSQTSDKSVEISPDLQTHLHNLQSVLLKRSQLADPAHPKIKPEGSLTDLTEPEGLKLHQDLCLLYKAFRRHSQRIADLQAGLQEEKAHRRESEGRRTAQDAKGLPPNVQLQLETLHKALREKKKACKTLEEKLATALTKTPSPETARKAPEQGDKSVQVDLQDLGYETSGKSENDREESSSTDLEVGVNPSCSPFSLPTLLKHEHAAFSSTENLDSTSSTPYPSSPALSSAKASLKGLQVYDEFGVSEDPLQLQAQVRELKGQLENQTKLVLQMQSFLRRSSLCSDAAANTSDLLSIREHEITQKVNHSPEKSGQLRKRNEAENQPMKDRATRLDLDLDEEKTQNQNTSEQLQQTRSRSTSPARLDSLVQSQARELSQLRQQIKESRRLGVLQRRQLEELNKALKDLLHANEVDHYMGEVIKGQLDKSLSLLDRLEGRLDKESHVENEDSAALELSHRLAKELQEKNRLIQSLQSQIRGRSPSSHHSSHSDLFHSDLMSSSCRSSPSTLGGSHAHSHQNPADRMGAAEPPVGGAQEKGAPGHRDTASRLQGLQRENGRLQEQLRGSEELNATLRSELDLHRSIMAQASSHHQEQEQGRDQEVSGSQPAAQKQDADISSPQKAGEQPHMMDSGLLAEHLQEIRALRQRLEESIRTNDRLREQLERRLAEVEKDPAATNIFIHGNEEQGQLVNEVRYLWEQNQTLKEQLNTGSRDKQKENEKLRETLARRTAKLEQSRKECEALKQENTRLQERLERCSQENSLLQTSLCSSREELQRLQGEVKLQRQQLSDSHHLLQSLRVELQVYEKMKNESNVNNSSTETSQQPVPSPSSGSVDLSELLSEIRHLRLQLERSIQTNTALRQKLEEQLLRGPNRSETININYLLSSPDEGGRSPGREGGDPLRHSFQSHHVHASVLHGVERCTHSEVDGDSVRSSSCDSASAAPSRLVPGHRMWANRNGRHVLGLIEDYNALRKQISEGGKLSRSMDSQLQECLLTLRQQSSEHEVIDRQHLTSLSSSTNTMQQVLEEAGRLLKLLWRVSLPAAHNECSGSNQQDELLKNEITRLKNRLSQQERMLSGAVKRLRTTNLLKEGMEKVIIDQLSLTHGVLKKARGNLETNYCSLGLKGLSGGPGEGGSSQRSVADTTCTQPE</sequence>
<comment type="subcellular location">
    <subcellularLocation>
        <location evidence="1">Cytoplasm</location>
        <location evidence="1">Cytoskeleton</location>
    </subcellularLocation>
    <subcellularLocation>
        <location evidence="2">Golgi apparatus</location>
    </subcellularLocation>
</comment>
<reference evidence="12" key="1">
    <citation type="submission" date="2025-08" db="UniProtKB">
        <authorList>
            <consortium name="RefSeq"/>
        </authorList>
    </citation>
    <scope>IDENTIFICATION</scope>
</reference>
<feature type="region of interest" description="Disordered" evidence="8">
    <location>
        <begin position="1700"/>
        <end position="1746"/>
    </location>
</feature>
<feature type="coiled-coil region" evidence="7">
    <location>
        <begin position="1522"/>
        <end position="1552"/>
    </location>
</feature>
<evidence type="ECO:0000256" key="1">
    <source>
        <dbReference type="ARBA" id="ARBA00004245"/>
    </source>
</evidence>
<gene>
    <name evidence="12" type="primary">cdk5rap2</name>
</gene>
<feature type="region of interest" description="Disordered" evidence="8">
    <location>
        <begin position="351"/>
        <end position="380"/>
    </location>
</feature>
<feature type="compositionally biased region" description="Basic and acidic residues" evidence="8">
    <location>
        <begin position="367"/>
        <end position="380"/>
    </location>
</feature>
<dbReference type="Proteomes" id="UP000192220">
    <property type="component" value="Unplaced"/>
</dbReference>
<feature type="region of interest" description="Disordered" evidence="8">
    <location>
        <begin position="2078"/>
        <end position="2146"/>
    </location>
</feature>
<dbReference type="KEGG" id="alim:106516279"/>
<dbReference type="Pfam" id="PF07989">
    <property type="entry name" value="Cnn_1N"/>
    <property type="match status" value="1"/>
</dbReference>
<feature type="compositionally biased region" description="Basic and acidic residues" evidence="8">
    <location>
        <begin position="2078"/>
        <end position="2088"/>
    </location>
</feature>
<feature type="region of interest" description="Disordered" evidence="8">
    <location>
        <begin position="1859"/>
        <end position="1884"/>
    </location>
</feature>
<evidence type="ECO:0000256" key="5">
    <source>
        <dbReference type="ARBA" id="ARBA00023034"/>
    </source>
</evidence>
<feature type="coiled-coil region" evidence="7">
    <location>
        <begin position="860"/>
        <end position="941"/>
    </location>
</feature>
<keyword evidence="11" id="KW-1185">Reference proteome</keyword>
<feature type="coiled-coil region" evidence="7">
    <location>
        <begin position="2832"/>
        <end position="2859"/>
    </location>
</feature>
<evidence type="ECO:0000313" key="12">
    <source>
        <dbReference type="RefSeq" id="XP_013862004.1"/>
    </source>
</evidence>
<name>A0A2I4B2L4_AUSLI</name>
<keyword evidence="4" id="KW-0597">Phosphoprotein</keyword>
<evidence type="ECO:0000256" key="4">
    <source>
        <dbReference type="ARBA" id="ARBA00022553"/>
    </source>
</evidence>
<dbReference type="GO" id="GO:0090063">
    <property type="term" value="P:positive regulation of microtubule nucleation"/>
    <property type="evidence" value="ECO:0007669"/>
    <property type="project" value="TreeGrafter"/>
</dbReference>
<keyword evidence="6" id="KW-0206">Cytoskeleton</keyword>
<feature type="compositionally biased region" description="Basic and acidic residues" evidence="8">
    <location>
        <begin position="1197"/>
        <end position="1215"/>
    </location>
</feature>
<evidence type="ECO:0000256" key="6">
    <source>
        <dbReference type="ARBA" id="ARBA00023212"/>
    </source>
</evidence>
<feature type="compositionally biased region" description="Basic and acidic residues" evidence="8">
    <location>
        <begin position="1357"/>
        <end position="1374"/>
    </location>
</feature>
<dbReference type="GO" id="GO:1903358">
    <property type="term" value="P:regulation of Golgi organization"/>
    <property type="evidence" value="ECO:0007669"/>
    <property type="project" value="TreeGrafter"/>
</dbReference>
<feature type="region of interest" description="Disordered" evidence="8">
    <location>
        <begin position="2906"/>
        <end position="2927"/>
    </location>
</feature>
<protein>
    <submittedName>
        <fullName evidence="12">CDK5 regulatory subunit-associated protein 2</fullName>
    </submittedName>
</protein>
<dbReference type="GO" id="GO:0060090">
    <property type="term" value="F:molecular adaptor activity"/>
    <property type="evidence" value="ECO:0007669"/>
    <property type="project" value="TreeGrafter"/>
</dbReference>
<feature type="region of interest" description="Disordered" evidence="8">
    <location>
        <begin position="1193"/>
        <end position="1261"/>
    </location>
</feature>
<keyword evidence="3" id="KW-0963">Cytoplasm</keyword>
<dbReference type="STRING" id="52670.A0A2I4B2L4"/>
<feature type="compositionally biased region" description="Polar residues" evidence="8">
    <location>
        <begin position="2121"/>
        <end position="2146"/>
    </location>
</feature>
<dbReference type="CTD" id="55755"/>
<feature type="compositionally biased region" description="Basic and acidic residues" evidence="8">
    <location>
        <begin position="2367"/>
        <end position="2378"/>
    </location>
</feature>
<feature type="compositionally biased region" description="Basic and acidic residues" evidence="8">
    <location>
        <begin position="2095"/>
        <end position="2113"/>
    </location>
</feature>
<keyword evidence="5" id="KW-0333">Golgi apparatus</keyword>
<dbReference type="InterPro" id="IPR056273">
    <property type="entry name" value="CDK5RAP2_MYOME_CC"/>
</dbReference>
<evidence type="ECO:0000256" key="2">
    <source>
        <dbReference type="ARBA" id="ARBA00004555"/>
    </source>
</evidence>
<feature type="compositionally biased region" description="Basic and acidic residues" evidence="8">
    <location>
        <begin position="1922"/>
        <end position="1931"/>
    </location>
</feature>
<feature type="coiled-coil region" evidence="7">
    <location>
        <begin position="1054"/>
        <end position="1126"/>
    </location>
</feature>